<dbReference type="AlphaFoldDB" id="A0AAF5Q743"/>
<dbReference type="WBParaSite" id="mrna-Wban_11067">
    <property type="protein sequence ID" value="mrna-Wban_11067"/>
    <property type="gene ID" value="Wban_11067"/>
</dbReference>
<reference evidence="1" key="1">
    <citation type="submission" date="2015-03" db="EMBL/GenBank/DDBJ databases">
        <title>Wuchereria bancrofti Genome Sequencing Papua New Guinea Strain.</title>
        <authorList>
            <person name="Small S.T."/>
            <person name="Serre D."/>
            <person name="Zimmerman P.A."/>
        </authorList>
    </citation>
    <scope>NUCLEOTIDE SEQUENCE [LARGE SCALE GENOMIC DNA]</scope>
    <source>
        <strain evidence="1">pt0022</strain>
    </source>
</reference>
<organism evidence="1 2">
    <name type="scientific">Wuchereria bancrofti</name>
    <dbReference type="NCBI Taxonomy" id="6293"/>
    <lineage>
        <taxon>Eukaryota</taxon>
        <taxon>Metazoa</taxon>
        <taxon>Ecdysozoa</taxon>
        <taxon>Nematoda</taxon>
        <taxon>Chromadorea</taxon>
        <taxon>Rhabditida</taxon>
        <taxon>Spirurina</taxon>
        <taxon>Spiruromorpha</taxon>
        <taxon>Filarioidea</taxon>
        <taxon>Onchocercidae</taxon>
        <taxon>Wuchereria</taxon>
    </lineage>
</organism>
<evidence type="ECO:0000313" key="1">
    <source>
        <dbReference type="Proteomes" id="UP000093561"/>
    </source>
</evidence>
<protein>
    <submittedName>
        <fullName evidence="2">Uncharacterized protein</fullName>
    </submittedName>
</protein>
<evidence type="ECO:0000313" key="2">
    <source>
        <dbReference type="WBParaSite" id="mrna-Wban_11067"/>
    </source>
</evidence>
<reference evidence="2" key="3">
    <citation type="submission" date="2024-02" db="UniProtKB">
        <authorList>
            <consortium name="WormBaseParasite"/>
        </authorList>
    </citation>
    <scope>IDENTIFICATION</scope>
    <source>
        <strain evidence="2">pt0022</strain>
    </source>
</reference>
<reference evidence="1" key="2">
    <citation type="journal article" date="2016" name="Mol. Ecol.">
        <title>Population genomics of the filarial nematode parasite Wuchereria bancrofti from mosquitoes.</title>
        <authorList>
            <person name="Small S.T."/>
            <person name="Reimer L.J."/>
            <person name="Tisch D.J."/>
            <person name="King C.L."/>
            <person name="Christensen B.M."/>
            <person name="Siba P.M."/>
            <person name="Kazura J.W."/>
            <person name="Serre D."/>
            <person name="Zimmerman P.A."/>
        </authorList>
    </citation>
    <scope>NUCLEOTIDE SEQUENCE</scope>
    <source>
        <strain evidence="1">pt0022</strain>
    </source>
</reference>
<name>A0AAF5Q743_WUCBA</name>
<dbReference type="Proteomes" id="UP000093561">
    <property type="component" value="Unassembled WGS sequence"/>
</dbReference>
<sequence length="85" mass="10068">MSFYKTTREGALVTNFNFKFWKLEIIGTPTADDDDQALEHFKQTIIKQDGRYQVCWPWRDSKQKLSNNYGLCLGRLKNLVKCLQY</sequence>
<proteinExistence type="predicted"/>
<accession>A0AAF5Q743</accession>